<comment type="caution">
    <text evidence="1">The sequence shown here is derived from an EMBL/GenBank/DDBJ whole genome shotgun (WGS) entry which is preliminary data.</text>
</comment>
<gene>
    <name evidence="1" type="ORF">LWI29_032766</name>
</gene>
<reference evidence="1" key="1">
    <citation type="journal article" date="2022" name="Plant J.">
        <title>Strategies of tolerance reflected in two North American maple genomes.</title>
        <authorList>
            <person name="McEvoy S.L."/>
            <person name="Sezen U.U."/>
            <person name="Trouern-Trend A."/>
            <person name="McMahon S.M."/>
            <person name="Schaberg P.G."/>
            <person name="Yang J."/>
            <person name="Wegrzyn J.L."/>
            <person name="Swenson N.G."/>
        </authorList>
    </citation>
    <scope>NUCLEOTIDE SEQUENCE</scope>
    <source>
        <strain evidence="1">NS2018</strain>
    </source>
</reference>
<reference evidence="1" key="2">
    <citation type="submission" date="2023-06" db="EMBL/GenBank/DDBJ databases">
        <authorList>
            <person name="Swenson N.G."/>
            <person name="Wegrzyn J.L."/>
            <person name="Mcevoy S.L."/>
        </authorList>
    </citation>
    <scope>NUCLEOTIDE SEQUENCE</scope>
    <source>
        <strain evidence="1">NS2018</strain>
        <tissue evidence="1">Leaf</tissue>
    </source>
</reference>
<proteinExistence type="predicted"/>
<accession>A0AA39W4U0</accession>
<name>A0AA39W4U0_ACESA</name>
<sequence length="81" mass="8960">MVRHPDEACGSSCPTGQKNLGMFCQFTSLLKSKELIDMLKEGAQSCDLSDYKKSILLLMELEMQINGIAEGGSHLFEFADE</sequence>
<keyword evidence="2" id="KW-1185">Reference proteome</keyword>
<dbReference type="AlphaFoldDB" id="A0AA39W4U0"/>
<evidence type="ECO:0000313" key="1">
    <source>
        <dbReference type="EMBL" id="KAK0602383.1"/>
    </source>
</evidence>
<evidence type="ECO:0000313" key="2">
    <source>
        <dbReference type="Proteomes" id="UP001168877"/>
    </source>
</evidence>
<organism evidence="1 2">
    <name type="scientific">Acer saccharum</name>
    <name type="common">Sugar maple</name>
    <dbReference type="NCBI Taxonomy" id="4024"/>
    <lineage>
        <taxon>Eukaryota</taxon>
        <taxon>Viridiplantae</taxon>
        <taxon>Streptophyta</taxon>
        <taxon>Embryophyta</taxon>
        <taxon>Tracheophyta</taxon>
        <taxon>Spermatophyta</taxon>
        <taxon>Magnoliopsida</taxon>
        <taxon>eudicotyledons</taxon>
        <taxon>Gunneridae</taxon>
        <taxon>Pentapetalae</taxon>
        <taxon>rosids</taxon>
        <taxon>malvids</taxon>
        <taxon>Sapindales</taxon>
        <taxon>Sapindaceae</taxon>
        <taxon>Hippocastanoideae</taxon>
        <taxon>Acereae</taxon>
        <taxon>Acer</taxon>
    </lineage>
</organism>
<dbReference type="Proteomes" id="UP001168877">
    <property type="component" value="Unassembled WGS sequence"/>
</dbReference>
<dbReference type="EMBL" id="JAUESC010000003">
    <property type="protein sequence ID" value="KAK0602383.1"/>
    <property type="molecule type" value="Genomic_DNA"/>
</dbReference>
<protein>
    <submittedName>
        <fullName evidence="1">Uncharacterized protein</fullName>
    </submittedName>
</protein>